<dbReference type="InterPro" id="IPR017930">
    <property type="entry name" value="Myb_dom"/>
</dbReference>
<feature type="region of interest" description="Disordered" evidence="4">
    <location>
        <begin position="403"/>
        <end position="481"/>
    </location>
</feature>
<evidence type="ECO:0000256" key="2">
    <source>
        <dbReference type="ARBA" id="ARBA00023163"/>
    </source>
</evidence>
<dbReference type="EMBL" id="BNCQ01000015">
    <property type="protein sequence ID" value="GIM04169.1"/>
    <property type="molecule type" value="Genomic_DNA"/>
</dbReference>
<dbReference type="Gene3D" id="1.10.10.60">
    <property type="entry name" value="Homeodomain-like"/>
    <property type="match status" value="1"/>
</dbReference>
<feature type="compositionally biased region" description="Low complexity" evidence="4">
    <location>
        <begin position="184"/>
        <end position="194"/>
    </location>
</feature>
<feature type="compositionally biased region" description="Low complexity" evidence="4">
    <location>
        <begin position="431"/>
        <end position="444"/>
    </location>
</feature>
<gene>
    <name evidence="6" type="ORF">Vretifemale_6326</name>
    <name evidence="7" type="ORF">Vretimale_8793</name>
</gene>
<dbReference type="Pfam" id="PF00249">
    <property type="entry name" value="Myb_DNA-binding"/>
    <property type="match status" value="1"/>
</dbReference>
<evidence type="ECO:0000256" key="4">
    <source>
        <dbReference type="SAM" id="MobiDB-lite"/>
    </source>
</evidence>
<dbReference type="InterPro" id="IPR044841">
    <property type="entry name" value="LUX/BOA-like"/>
</dbReference>
<dbReference type="EMBL" id="BNCP01000009">
    <property type="protein sequence ID" value="GIL76737.1"/>
    <property type="molecule type" value="Genomic_DNA"/>
</dbReference>
<protein>
    <recommendedName>
        <fullName evidence="5">HTH myb-type domain-containing protein</fullName>
    </recommendedName>
</protein>
<dbReference type="AlphaFoldDB" id="A0A8J4FJE0"/>
<proteinExistence type="predicted"/>
<accession>A0A8J4FJE0</accession>
<evidence type="ECO:0000256" key="3">
    <source>
        <dbReference type="ARBA" id="ARBA00023242"/>
    </source>
</evidence>
<keyword evidence="3" id="KW-0539">Nucleus</keyword>
<feature type="domain" description="HTH myb-type" evidence="5">
    <location>
        <begin position="346"/>
        <end position="405"/>
    </location>
</feature>
<dbReference type="OrthoDB" id="60033at2759"/>
<dbReference type="SUPFAM" id="SSF46689">
    <property type="entry name" value="Homeodomain-like"/>
    <property type="match status" value="1"/>
</dbReference>
<dbReference type="PANTHER" id="PTHR31442">
    <property type="entry name" value="HOMEODOMAIN-LIKE SUPERFAMILY PROTEIN-RELATED"/>
    <property type="match status" value="1"/>
</dbReference>
<comment type="caution">
    <text evidence="6">The sequence shown here is derived from an EMBL/GenBank/DDBJ whole genome shotgun (WGS) entry which is preliminary data.</text>
</comment>
<dbReference type="Proteomes" id="UP000722791">
    <property type="component" value="Unassembled WGS sequence"/>
</dbReference>
<dbReference type="InterPro" id="IPR001005">
    <property type="entry name" value="SANT/Myb"/>
</dbReference>
<keyword evidence="8" id="KW-1185">Reference proteome</keyword>
<evidence type="ECO:0000313" key="6">
    <source>
        <dbReference type="EMBL" id="GIL76737.1"/>
    </source>
</evidence>
<feature type="compositionally biased region" description="Basic and acidic residues" evidence="4">
    <location>
        <begin position="405"/>
        <end position="430"/>
    </location>
</feature>
<dbReference type="InterPro" id="IPR009057">
    <property type="entry name" value="Homeodomain-like_sf"/>
</dbReference>
<dbReference type="PANTHER" id="PTHR31442:SF29">
    <property type="entry name" value="HOMEODOMAIN-LIKE SUPERFAMILY PROTEIN"/>
    <property type="match status" value="1"/>
</dbReference>
<evidence type="ECO:0000259" key="5">
    <source>
        <dbReference type="PROSITE" id="PS51294"/>
    </source>
</evidence>
<reference evidence="6" key="1">
    <citation type="journal article" date="2021" name="Proc. Natl. Acad. Sci. U.S.A.">
        <title>Three genomes in the algal genus Volvox reveal the fate of a haploid sex-determining region after a transition to homothallism.</title>
        <authorList>
            <person name="Yamamoto K."/>
            <person name="Hamaji T."/>
            <person name="Kawai-Toyooka H."/>
            <person name="Matsuzaki R."/>
            <person name="Takahashi F."/>
            <person name="Nishimura Y."/>
            <person name="Kawachi M."/>
            <person name="Noguchi H."/>
            <person name="Minakuchi Y."/>
            <person name="Umen J.G."/>
            <person name="Toyoda A."/>
            <person name="Nozaki H."/>
        </authorList>
    </citation>
    <scope>NUCLEOTIDE SEQUENCE</scope>
    <source>
        <strain evidence="7">NIES-3785</strain>
        <strain evidence="6">NIES-3786</strain>
    </source>
</reference>
<evidence type="ECO:0000313" key="8">
    <source>
        <dbReference type="Proteomes" id="UP000747110"/>
    </source>
</evidence>
<organism evidence="6 8">
    <name type="scientific">Volvox reticuliferus</name>
    <dbReference type="NCBI Taxonomy" id="1737510"/>
    <lineage>
        <taxon>Eukaryota</taxon>
        <taxon>Viridiplantae</taxon>
        <taxon>Chlorophyta</taxon>
        <taxon>core chlorophytes</taxon>
        <taxon>Chlorophyceae</taxon>
        <taxon>CS clade</taxon>
        <taxon>Chlamydomonadales</taxon>
        <taxon>Volvocaceae</taxon>
        <taxon>Volvox</taxon>
    </lineage>
</organism>
<dbReference type="GO" id="GO:0003700">
    <property type="term" value="F:DNA-binding transcription factor activity"/>
    <property type="evidence" value="ECO:0007669"/>
    <property type="project" value="InterPro"/>
</dbReference>
<dbReference type="Proteomes" id="UP000747110">
    <property type="component" value="Unassembled WGS sequence"/>
</dbReference>
<feature type="compositionally biased region" description="Polar residues" evidence="4">
    <location>
        <begin position="167"/>
        <end position="178"/>
    </location>
</feature>
<dbReference type="FunFam" id="1.10.10.60:FF:000007">
    <property type="entry name" value="Two-component response regulator"/>
    <property type="match status" value="1"/>
</dbReference>
<sequence>MAYDAVQALQGFYGIKEDASFDPAAGLVPLTSSLIPPLVAQAFGLPTLGGAPTPQPQPTLAQPQHAQSVYGTMMNPALMGAFGFGGAQYAATMHPQSHVAGLPMGYLQALAAASQHRQQQQQQQQQSTAALLAQTAGALHAHTAALAAAARAAPATSSAISHPLMPTASQDGTTGRTSSEQDRTTTNATARTSSGPPTSLGAAVRPTPSLPFQNPLMMQNLYAAFAQPHSAYVQSPATSFTSTLAPYAVHSAYYARPPDANAAAMAAAAAAAAAATSAYGYPQAPSSACNGAFHPGYGAAPVDYSAALAAAYRPVAAPVMPAPSSGQQQCQSVGEEEYADDGSTRAIKRPRLVWTPQLHKKFETAVHKLGVEKAVPKNIMQEMNIDGLTRENVASHLQKYRMLRRRDATSSEGRDSDSRTAGTKRSEPESTRPAPAATTQTTSTLGGGGGAASVMTGPAPVSSPAVLLAPAPSSSTAAVAM</sequence>
<dbReference type="PROSITE" id="PS51294">
    <property type="entry name" value="HTH_MYB"/>
    <property type="match status" value="1"/>
</dbReference>
<keyword evidence="2" id="KW-0804">Transcription</keyword>
<feature type="region of interest" description="Disordered" evidence="4">
    <location>
        <begin position="157"/>
        <end position="207"/>
    </location>
</feature>
<keyword evidence="1" id="KW-0805">Transcription regulation</keyword>
<dbReference type="NCBIfam" id="TIGR01557">
    <property type="entry name" value="myb_SHAQKYF"/>
    <property type="match status" value="1"/>
</dbReference>
<feature type="compositionally biased region" description="Low complexity" evidence="4">
    <location>
        <begin position="452"/>
        <end position="481"/>
    </location>
</feature>
<dbReference type="InterPro" id="IPR006447">
    <property type="entry name" value="Myb_dom_plants"/>
</dbReference>
<evidence type="ECO:0000256" key="1">
    <source>
        <dbReference type="ARBA" id="ARBA00023015"/>
    </source>
</evidence>
<dbReference type="GO" id="GO:0005634">
    <property type="term" value="C:nucleus"/>
    <property type="evidence" value="ECO:0007669"/>
    <property type="project" value="TreeGrafter"/>
</dbReference>
<name>A0A8J4FJE0_9CHLO</name>
<dbReference type="GO" id="GO:0003677">
    <property type="term" value="F:DNA binding"/>
    <property type="evidence" value="ECO:0007669"/>
    <property type="project" value="InterPro"/>
</dbReference>
<evidence type="ECO:0000313" key="7">
    <source>
        <dbReference type="EMBL" id="GIM04169.1"/>
    </source>
</evidence>